<dbReference type="GO" id="GO:0003677">
    <property type="term" value="F:DNA binding"/>
    <property type="evidence" value="ECO:0007669"/>
    <property type="project" value="InterPro"/>
</dbReference>
<dbReference type="Gene3D" id="1.10.260.40">
    <property type="entry name" value="lambda repressor-like DNA-binding domains"/>
    <property type="match status" value="1"/>
</dbReference>
<organism evidence="1">
    <name type="scientific">Siphoviridae sp. ctQU013</name>
    <dbReference type="NCBI Taxonomy" id="2826329"/>
    <lineage>
        <taxon>Viruses</taxon>
        <taxon>Duplodnaviria</taxon>
        <taxon>Heunggongvirae</taxon>
        <taxon>Uroviricota</taxon>
        <taxon>Caudoviricetes</taxon>
    </lineage>
</organism>
<name>A0A8S5NML0_9CAUD</name>
<dbReference type="EMBL" id="BK015198">
    <property type="protein sequence ID" value="DAD95604.1"/>
    <property type="molecule type" value="Genomic_DNA"/>
</dbReference>
<evidence type="ECO:0000313" key="1">
    <source>
        <dbReference type="EMBL" id="DAD95604.1"/>
    </source>
</evidence>
<reference evidence="1" key="1">
    <citation type="journal article" date="2021" name="Proc. Natl. Acad. Sci. U.S.A.">
        <title>A Catalog of Tens of Thousands of Viruses from Human Metagenomes Reveals Hidden Associations with Chronic Diseases.</title>
        <authorList>
            <person name="Tisza M.J."/>
            <person name="Buck C.B."/>
        </authorList>
    </citation>
    <scope>NUCLEOTIDE SEQUENCE</scope>
    <source>
        <strain evidence="1">CtQU013</strain>
    </source>
</reference>
<accession>A0A8S5NML0</accession>
<sequence>MENLMDTFTRAIEGAGSLAELCRRMSRVPDSAPVTPQVFSGWRRRGQVPENRVWQFAEASGIAPWEIRPDIFDRPEIYLSKVAKIAAK</sequence>
<dbReference type="InterPro" id="IPR010982">
    <property type="entry name" value="Lambda_DNA-bd_dom_sf"/>
</dbReference>
<proteinExistence type="predicted"/>
<protein>
    <submittedName>
        <fullName evidence="1">Antitoxin of bacterial toxin-antitoxin system, YdaS/YdaT</fullName>
    </submittedName>
</protein>